<gene>
    <name evidence="2" type="ORF">SAMN04488085_101320</name>
</gene>
<accession>A0A1I3Z440</accession>
<dbReference type="Proteomes" id="UP000199152">
    <property type="component" value="Unassembled WGS sequence"/>
</dbReference>
<feature type="region of interest" description="Disordered" evidence="1">
    <location>
        <begin position="69"/>
        <end position="90"/>
    </location>
</feature>
<organism evidence="2 3">
    <name type="scientific">Geodermatophilus ruber</name>
    <dbReference type="NCBI Taxonomy" id="504800"/>
    <lineage>
        <taxon>Bacteria</taxon>
        <taxon>Bacillati</taxon>
        <taxon>Actinomycetota</taxon>
        <taxon>Actinomycetes</taxon>
        <taxon>Geodermatophilales</taxon>
        <taxon>Geodermatophilaceae</taxon>
        <taxon>Geodermatophilus</taxon>
    </lineage>
</organism>
<proteinExistence type="predicted"/>
<dbReference type="STRING" id="504800.SAMN04488085_101320"/>
<dbReference type="EMBL" id="FOSW01000001">
    <property type="protein sequence ID" value="SFK38401.1"/>
    <property type="molecule type" value="Genomic_DNA"/>
</dbReference>
<evidence type="ECO:0000313" key="3">
    <source>
        <dbReference type="Proteomes" id="UP000199152"/>
    </source>
</evidence>
<name>A0A1I3Z440_9ACTN</name>
<reference evidence="2 3" key="1">
    <citation type="submission" date="2016-10" db="EMBL/GenBank/DDBJ databases">
        <authorList>
            <person name="de Groot N.N."/>
        </authorList>
    </citation>
    <scope>NUCLEOTIDE SEQUENCE [LARGE SCALE GENOMIC DNA]</scope>
    <source>
        <strain evidence="2 3">DSM 45317</strain>
    </source>
</reference>
<keyword evidence="3" id="KW-1185">Reference proteome</keyword>
<dbReference type="InParanoid" id="A0A1I3Z440"/>
<protein>
    <submittedName>
        <fullName evidence="2">Uncharacterized protein</fullName>
    </submittedName>
</protein>
<dbReference type="AlphaFoldDB" id="A0A1I3Z440"/>
<sequence length="90" mass="10227">MCPTIKCMTTAVWIESLHNLHCPTCESRLVEHAGRFDVIGRPDPGYTADPRTLMCPSGHVLPDDQHALYEHRDNRGYPQEATTREVRAPR</sequence>
<evidence type="ECO:0000256" key="1">
    <source>
        <dbReference type="SAM" id="MobiDB-lite"/>
    </source>
</evidence>
<evidence type="ECO:0000313" key="2">
    <source>
        <dbReference type="EMBL" id="SFK38401.1"/>
    </source>
</evidence>